<evidence type="ECO:0000313" key="4">
    <source>
        <dbReference type="EMBL" id="MBB5630577.1"/>
    </source>
</evidence>
<dbReference type="Pfam" id="PF13313">
    <property type="entry name" value="DUF4082"/>
    <property type="match status" value="3"/>
</dbReference>
<feature type="domain" description="DUF4082" evidence="2">
    <location>
        <begin position="974"/>
        <end position="1119"/>
    </location>
</feature>
<name>A0A7W9DTA1_9ACTN</name>
<dbReference type="EMBL" id="JACHBR010000002">
    <property type="protein sequence ID" value="MBB5630577.1"/>
    <property type="molecule type" value="Genomic_DNA"/>
</dbReference>
<dbReference type="AlphaFoldDB" id="A0A7W9DTA1"/>
<dbReference type="Pfam" id="PF20254">
    <property type="entry name" value="DMFA2_C"/>
    <property type="match status" value="1"/>
</dbReference>
<feature type="domain" description="N,N-dimethylformamidase beta subunit-like C-terminal" evidence="3">
    <location>
        <begin position="99"/>
        <end position="498"/>
    </location>
</feature>
<feature type="chain" id="PRO_5039633258" description="DUF4082 domain-containing protein" evidence="1">
    <location>
        <begin position="23"/>
        <end position="1126"/>
    </location>
</feature>
<dbReference type="Pfam" id="PF17957">
    <property type="entry name" value="Big_7"/>
    <property type="match status" value="1"/>
</dbReference>
<dbReference type="InterPro" id="IPR046540">
    <property type="entry name" value="DMFA2_C"/>
</dbReference>
<evidence type="ECO:0000313" key="5">
    <source>
        <dbReference type="Proteomes" id="UP000588112"/>
    </source>
</evidence>
<evidence type="ECO:0000259" key="3">
    <source>
        <dbReference type="Pfam" id="PF20254"/>
    </source>
</evidence>
<dbReference type="Gene3D" id="2.60.40.650">
    <property type="match status" value="1"/>
</dbReference>
<evidence type="ECO:0000259" key="2">
    <source>
        <dbReference type="Pfam" id="PF13313"/>
    </source>
</evidence>
<organism evidence="4 5">
    <name type="scientific">Sphaerisporangium krabiense</name>
    <dbReference type="NCBI Taxonomy" id="763782"/>
    <lineage>
        <taxon>Bacteria</taxon>
        <taxon>Bacillati</taxon>
        <taxon>Actinomycetota</taxon>
        <taxon>Actinomycetes</taxon>
        <taxon>Streptosporangiales</taxon>
        <taxon>Streptosporangiaceae</taxon>
        <taxon>Sphaerisporangium</taxon>
    </lineage>
</organism>
<comment type="caution">
    <text evidence="4">The sequence shown here is derived from an EMBL/GenBank/DDBJ whole genome shotgun (WGS) entry which is preliminary data.</text>
</comment>
<sequence>MFRGASAAFLAAVLATSGPSGAAWAGTGAAHGGHGRGAAACPPTSVICLENSLPGNPPSEWDVSGSGDPAIQGYATQMSVAPGETVNFKVITNATSYRLDIYRIGYYGGMGARKMATVNPSVPLPQTQPTCASDSTTGLVDCGNWAVSASWTVPASAVSGVYTAKLVGTDGSTGASQIMFVVRDDTRGSTLLFQTSDATWQAYNTYGGNSLYAGQPAGRAYKVSYNRPINTRNASISPQSFFFNAEYPMVRWLEANGYDVSYTSNVDTASRPAELLEHKTFMSVGHDEYWSNEMRTNVENARNNGVNLAFFSGNEIFWKTRWEPSIDGTTTPFRTLVCYKETMANAKIDPSPQWTGTWRDARFSPPSDGGRPENALTGTLFMVNGIANDATVVPAEFATMREWSNTAIAALQPGQTITFPTGVLGYEWDEAPDNPTRPPGLVAMSKTTVTLTSRYLLNEGSVYGAGVATNKLSLYKHSSGALVLGTGTVQWSWGLDANHDRAGTPTDVSMQQFTVNILANMGAQPASIQTGLVPATPSTDTSPPTAVITSPVSGASLINGAATTVQGTATDTGGGVVSAIEVSSDGGATWQQATGRNTWQYTWTPTQGGPATIMARAIDDIGNIQPTPASVNVNVTAADTIWPPTTVPAIAAQNDPNSVEVGVKFRTTSPGTINGIRFYKGSSNTGTHVGNLWSSTGQLLAQATFTNETSNGWQSVTFSSPVQVTPNTTYVASYFAPQGMYSKNTPYFTQAVVSGPLTALADGTDGGNGVYAYASSTTFPTNTYQSSNYWTDVIFSPTTTTTGSLWNNATVPTNTSWPDSGSVVLGVRFRSSVDGVISGIRFYKGSGNTGTHIGSLWSNTGQLLASATFTNETASGWQQVSFQNPVPITAGTTYVASYLAPTGNYAVDRPYFTTSFTNSPLTALASGTDGANGVYGYSSTNAFPTQTYQTTNYWVDVVFSPGTTTAGSLWNNATVPTNTSWPDSGSVVLGVRFRSSVDGVISGIRFYKGSGNTGTHIGSLWSNTGQLLASATFTNETASGWQQVSFQNPVPITAGTTYVASYLAPTGNYAVDRPYFTTSFTNSPLTALASGTDGANGVYGYSSTNAFPTQTYQTTNYWVDVVFAAS</sequence>
<dbReference type="InterPro" id="IPR025141">
    <property type="entry name" value="DUF4082"/>
</dbReference>
<protein>
    <recommendedName>
        <fullName evidence="6">DUF4082 domain-containing protein</fullName>
    </recommendedName>
</protein>
<dbReference type="InterPro" id="IPR014756">
    <property type="entry name" value="Ig_E-set"/>
</dbReference>
<proteinExistence type="predicted"/>
<keyword evidence="5" id="KW-1185">Reference proteome</keyword>
<feature type="signal peptide" evidence="1">
    <location>
        <begin position="1"/>
        <end position="22"/>
    </location>
</feature>
<keyword evidence="1" id="KW-0732">Signal</keyword>
<evidence type="ECO:0000256" key="1">
    <source>
        <dbReference type="SAM" id="SignalP"/>
    </source>
</evidence>
<dbReference type="Proteomes" id="UP000588112">
    <property type="component" value="Unassembled WGS sequence"/>
</dbReference>
<dbReference type="RefSeq" id="WP_311745868.1">
    <property type="nucleotide sequence ID" value="NZ_JACHBR010000002.1"/>
</dbReference>
<gene>
    <name evidence="4" type="ORF">BJ981_006341</name>
</gene>
<feature type="domain" description="DUF4082" evidence="2">
    <location>
        <begin position="646"/>
        <end position="790"/>
    </location>
</feature>
<feature type="domain" description="DUF4082" evidence="2">
    <location>
        <begin position="810"/>
        <end position="955"/>
    </location>
</feature>
<evidence type="ECO:0008006" key="6">
    <source>
        <dbReference type="Google" id="ProtNLM"/>
    </source>
</evidence>
<dbReference type="SUPFAM" id="SSF81296">
    <property type="entry name" value="E set domains"/>
    <property type="match status" value="1"/>
</dbReference>
<accession>A0A7W9DTA1</accession>
<reference evidence="4 5" key="1">
    <citation type="submission" date="2020-08" db="EMBL/GenBank/DDBJ databases">
        <title>Sequencing the genomes of 1000 actinobacteria strains.</title>
        <authorList>
            <person name="Klenk H.-P."/>
        </authorList>
    </citation>
    <scope>NUCLEOTIDE SEQUENCE [LARGE SCALE GENOMIC DNA]</scope>
    <source>
        <strain evidence="4 5">DSM 45790</strain>
    </source>
</reference>